<dbReference type="EMBL" id="BDGG01000001">
    <property type="protein sequence ID" value="GAU88995.1"/>
    <property type="molecule type" value="Genomic_DNA"/>
</dbReference>
<dbReference type="FunFam" id="1.10.10.60:FF:000679">
    <property type="entry name" value="Homeobox protein aristaless"/>
    <property type="match status" value="1"/>
</dbReference>
<dbReference type="PANTHER" id="PTHR24329">
    <property type="entry name" value="HOMEOBOX PROTEIN ARISTALESS"/>
    <property type="match status" value="1"/>
</dbReference>
<dbReference type="GO" id="GO:0005634">
    <property type="term" value="C:nucleus"/>
    <property type="evidence" value="ECO:0007669"/>
    <property type="project" value="UniProtKB-SubCell"/>
</dbReference>
<dbReference type="PROSITE" id="PS00027">
    <property type="entry name" value="HOMEOBOX_1"/>
    <property type="match status" value="1"/>
</dbReference>
<dbReference type="GO" id="GO:0000977">
    <property type="term" value="F:RNA polymerase II transcription regulatory region sequence-specific DNA binding"/>
    <property type="evidence" value="ECO:0007669"/>
    <property type="project" value="TreeGrafter"/>
</dbReference>
<protein>
    <recommendedName>
        <fullName evidence="7">Homeobox domain-containing protein</fullName>
    </recommendedName>
</protein>
<keyword evidence="2 5" id="KW-0238">DNA-binding</keyword>
<evidence type="ECO:0000256" key="6">
    <source>
        <dbReference type="RuleBase" id="RU000682"/>
    </source>
</evidence>
<reference evidence="8 9" key="1">
    <citation type="journal article" date="2016" name="Nat. Commun.">
        <title>Extremotolerant tardigrade genome and improved radiotolerance of human cultured cells by tardigrade-unique protein.</title>
        <authorList>
            <person name="Hashimoto T."/>
            <person name="Horikawa D.D."/>
            <person name="Saito Y."/>
            <person name="Kuwahara H."/>
            <person name="Kozuka-Hata H."/>
            <person name="Shin-I T."/>
            <person name="Minakuchi Y."/>
            <person name="Ohishi K."/>
            <person name="Motoyama A."/>
            <person name="Aizu T."/>
            <person name="Enomoto A."/>
            <person name="Kondo K."/>
            <person name="Tanaka S."/>
            <person name="Hara Y."/>
            <person name="Koshikawa S."/>
            <person name="Sagara H."/>
            <person name="Miura T."/>
            <person name="Yokobori S."/>
            <person name="Miyagawa K."/>
            <person name="Suzuki Y."/>
            <person name="Kubo T."/>
            <person name="Oyama M."/>
            <person name="Kohara Y."/>
            <person name="Fujiyama A."/>
            <person name="Arakawa K."/>
            <person name="Katayama T."/>
            <person name="Toyoda A."/>
            <person name="Kunieda T."/>
        </authorList>
    </citation>
    <scope>NUCLEOTIDE SEQUENCE [LARGE SCALE GENOMIC DNA]</scope>
    <source>
        <strain evidence="8 9">YOKOZUNA-1</strain>
    </source>
</reference>
<evidence type="ECO:0000313" key="9">
    <source>
        <dbReference type="Proteomes" id="UP000186922"/>
    </source>
</evidence>
<organism evidence="8 9">
    <name type="scientific">Ramazzottius varieornatus</name>
    <name type="common">Water bear</name>
    <name type="synonym">Tardigrade</name>
    <dbReference type="NCBI Taxonomy" id="947166"/>
    <lineage>
        <taxon>Eukaryota</taxon>
        <taxon>Metazoa</taxon>
        <taxon>Ecdysozoa</taxon>
        <taxon>Tardigrada</taxon>
        <taxon>Eutardigrada</taxon>
        <taxon>Parachela</taxon>
        <taxon>Hypsibioidea</taxon>
        <taxon>Ramazzottiidae</taxon>
        <taxon>Ramazzottius</taxon>
    </lineage>
</organism>
<accession>A0A1D1UKR3</accession>
<keyword evidence="4 5" id="KW-0539">Nucleus</keyword>
<dbReference type="InterPro" id="IPR009057">
    <property type="entry name" value="Homeodomain-like_sf"/>
</dbReference>
<sequence length="209" mass="23709">MTPARRRHRTTFTQEQLQELETAFAKSHYPDIYNREELAKMTRLNEARIQVWFQNRRAKYRKQEKQQMKSMNIAADSSMVGASSQMRNFYTANVARHSYMTYQQQHVASQMGRFPSTMPAAHPPSLYNTAGSAQFTSMPTNSLGNMGMMRSSVDTAGEGDDGLDWYNRSFSALRFNHMTSQAGTSQFSPSLMQYDVKGSGCIQPSLNGL</sequence>
<evidence type="ECO:0000256" key="2">
    <source>
        <dbReference type="ARBA" id="ARBA00023125"/>
    </source>
</evidence>
<keyword evidence="9" id="KW-1185">Reference proteome</keyword>
<dbReference type="STRING" id="947166.A0A1D1UKR3"/>
<evidence type="ECO:0000256" key="1">
    <source>
        <dbReference type="ARBA" id="ARBA00004123"/>
    </source>
</evidence>
<dbReference type="Gene3D" id="1.10.10.60">
    <property type="entry name" value="Homeodomain-like"/>
    <property type="match status" value="1"/>
</dbReference>
<dbReference type="PROSITE" id="PS50071">
    <property type="entry name" value="HOMEOBOX_2"/>
    <property type="match status" value="1"/>
</dbReference>
<comment type="subcellular location">
    <subcellularLocation>
        <location evidence="1 5 6">Nucleus</location>
    </subcellularLocation>
</comment>
<evidence type="ECO:0000256" key="4">
    <source>
        <dbReference type="ARBA" id="ARBA00023242"/>
    </source>
</evidence>
<keyword evidence="3 5" id="KW-0371">Homeobox</keyword>
<gene>
    <name evidence="8" type="primary">RvY_01595-1</name>
    <name evidence="8" type="synonym">RvY_01595.1</name>
    <name evidence="8" type="ORF">RvY_01595</name>
</gene>
<comment type="caution">
    <text evidence="8">The sequence shown here is derived from an EMBL/GenBank/DDBJ whole genome shotgun (WGS) entry which is preliminary data.</text>
</comment>
<evidence type="ECO:0000259" key="7">
    <source>
        <dbReference type="PROSITE" id="PS50071"/>
    </source>
</evidence>
<name>A0A1D1UKR3_RAMVA</name>
<evidence type="ECO:0000256" key="3">
    <source>
        <dbReference type="ARBA" id="ARBA00023155"/>
    </source>
</evidence>
<proteinExistence type="predicted"/>
<dbReference type="InterPro" id="IPR050649">
    <property type="entry name" value="Paired_Homeobox_TFs"/>
</dbReference>
<evidence type="ECO:0000256" key="5">
    <source>
        <dbReference type="PROSITE-ProRule" id="PRU00108"/>
    </source>
</evidence>
<feature type="domain" description="Homeobox" evidence="7">
    <location>
        <begin position="3"/>
        <end position="63"/>
    </location>
</feature>
<dbReference type="AlphaFoldDB" id="A0A1D1UKR3"/>
<dbReference type="CDD" id="cd00086">
    <property type="entry name" value="homeodomain"/>
    <property type="match status" value="1"/>
</dbReference>
<dbReference type="Pfam" id="PF00046">
    <property type="entry name" value="Homeodomain"/>
    <property type="match status" value="1"/>
</dbReference>
<dbReference type="OrthoDB" id="6159439at2759"/>
<dbReference type="InterPro" id="IPR001356">
    <property type="entry name" value="HD"/>
</dbReference>
<feature type="DNA-binding region" description="Homeobox" evidence="5">
    <location>
        <begin position="5"/>
        <end position="64"/>
    </location>
</feature>
<evidence type="ECO:0000313" key="8">
    <source>
        <dbReference type="EMBL" id="GAU88995.1"/>
    </source>
</evidence>
<dbReference type="SUPFAM" id="SSF46689">
    <property type="entry name" value="Homeodomain-like"/>
    <property type="match status" value="1"/>
</dbReference>
<dbReference type="Proteomes" id="UP000186922">
    <property type="component" value="Unassembled WGS sequence"/>
</dbReference>
<dbReference type="GO" id="GO:0000981">
    <property type="term" value="F:DNA-binding transcription factor activity, RNA polymerase II-specific"/>
    <property type="evidence" value="ECO:0007669"/>
    <property type="project" value="InterPro"/>
</dbReference>
<dbReference type="PANTHER" id="PTHR24329:SF520">
    <property type="entry name" value="ALX HOMEOBOX PROTEIN 1-LIKE PROTEIN"/>
    <property type="match status" value="1"/>
</dbReference>
<dbReference type="InterPro" id="IPR017970">
    <property type="entry name" value="Homeobox_CS"/>
</dbReference>
<dbReference type="SMART" id="SM00389">
    <property type="entry name" value="HOX"/>
    <property type="match status" value="1"/>
</dbReference>